<dbReference type="EMBL" id="DTDP01000178">
    <property type="protein sequence ID" value="HGK54138.1"/>
    <property type="molecule type" value="Genomic_DNA"/>
</dbReference>
<dbReference type="InterPro" id="IPR016454">
    <property type="entry name" value="Cysteine_dSase"/>
</dbReference>
<dbReference type="SUPFAM" id="SSF53383">
    <property type="entry name" value="PLP-dependent transferases"/>
    <property type="match status" value="1"/>
</dbReference>
<dbReference type="PANTHER" id="PTHR43586">
    <property type="entry name" value="CYSTEINE DESULFURASE"/>
    <property type="match status" value="1"/>
</dbReference>
<feature type="domain" description="Aminotransferase class V" evidence="9">
    <location>
        <begin position="21"/>
        <end position="388"/>
    </location>
</feature>
<protein>
    <recommendedName>
        <fullName evidence="3 8">Cysteine desulfurase</fullName>
        <ecNumber evidence="3 8">2.8.1.7</ecNumber>
    </recommendedName>
</protein>
<reference evidence="10" key="1">
    <citation type="journal article" date="2020" name="mSystems">
        <title>Genome- and Community-Level Interaction Insights into Carbon Utilization and Element Cycling Functions of Hydrothermarchaeota in Hydrothermal Sediment.</title>
        <authorList>
            <person name="Zhou Z."/>
            <person name="Liu Y."/>
            <person name="Xu W."/>
            <person name="Pan J."/>
            <person name="Luo Z.H."/>
            <person name="Li M."/>
        </authorList>
    </citation>
    <scope>NUCLEOTIDE SEQUENCE [LARGE SCALE GENOMIC DNA]</scope>
    <source>
        <strain evidence="10">SpSt-695</strain>
    </source>
</reference>
<dbReference type="EC" id="2.8.1.7" evidence="3 8"/>
<comment type="catalytic activity">
    <reaction evidence="6 8">
        <text>(sulfur carrier)-H + L-cysteine = (sulfur carrier)-SH + L-alanine</text>
        <dbReference type="Rhea" id="RHEA:43892"/>
        <dbReference type="Rhea" id="RHEA-COMP:14737"/>
        <dbReference type="Rhea" id="RHEA-COMP:14739"/>
        <dbReference type="ChEBI" id="CHEBI:29917"/>
        <dbReference type="ChEBI" id="CHEBI:35235"/>
        <dbReference type="ChEBI" id="CHEBI:57972"/>
        <dbReference type="ChEBI" id="CHEBI:64428"/>
        <dbReference type="EC" id="2.8.1.7"/>
    </reaction>
</comment>
<dbReference type="GO" id="GO:0030170">
    <property type="term" value="F:pyridoxal phosphate binding"/>
    <property type="evidence" value="ECO:0007669"/>
    <property type="project" value="UniProtKB-UniRule"/>
</dbReference>
<evidence type="ECO:0000313" key="10">
    <source>
        <dbReference type="EMBL" id="HGK54138.1"/>
    </source>
</evidence>
<dbReference type="PIRSF" id="PIRSF005572">
    <property type="entry name" value="NifS"/>
    <property type="match status" value="1"/>
</dbReference>
<dbReference type="AlphaFoldDB" id="A0A7V3ZTK4"/>
<comment type="similarity">
    <text evidence="2 8">Belongs to the class-V pyridoxal-phosphate-dependent aminotransferase family. Csd subfamily.</text>
</comment>
<dbReference type="PROSITE" id="PS00595">
    <property type="entry name" value="AA_TRANSFER_CLASS_5"/>
    <property type="match status" value="1"/>
</dbReference>
<comment type="function">
    <text evidence="8">Catalyzes the removal of elemental sulfur and selenium atoms from L-cysteine, L-cystine, L-selenocysteine, and L-selenocystine to produce L-alanine.</text>
</comment>
<dbReference type="NCBIfam" id="TIGR01979">
    <property type="entry name" value="sufS"/>
    <property type="match status" value="1"/>
</dbReference>
<evidence type="ECO:0000256" key="5">
    <source>
        <dbReference type="ARBA" id="ARBA00022898"/>
    </source>
</evidence>
<evidence type="ECO:0000256" key="4">
    <source>
        <dbReference type="ARBA" id="ARBA00022679"/>
    </source>
</evidence>
<keyword evidence="5 8" id="KW-0663">Pyridoxal phosphate</keyword>
<evidence type="ECO:0000256" key="7">
    <source>
        <dbReference type="RuleBase" id="RU004504"/>
    </source>
</evidence>
<proteinExistence type="inferred from homology"/>
<dbReference type="Gene3D" id="3.40.640.10">
    <property type="entry name" value="Type I PLP-dependent aspartate aminotransferase-like (Major domain)"/>
    <property type="match status" value="1"/>
</dbReference>
<dbReference type="CDD" id="cd06453">
    <property type="entry name" value="SufS_like"/>
    <property type="match status" value="1"/>
</dbReference>
<dbReference type="Gene3D" id="3.90.1150.10">
    <property type="entry name" value="Aspartate Aminotransferase, domain 1"/>
    <property type="match status" value="1"/>
</dbReference>
<sequence>MFDAKKIREDFPIFKKSPNLVYFDSAATSQKPRIVIETIKEFYEDYNSNIHRGVYSLSLEASKRYEEAHYKVAELINADKKEIIFTKNATEALNLVAYSYAFYNIKEGDEIVTTIMEHHSNFLPWKKIAELKGAKLKFIKLNKKTYELEFDEKIITEKTKIVALCFVSNFLGIINPVKEIIKIAKEKGAVVVLDGAQAVPHLPVDVKEIGCDFLAASGHKMLGPSGTGFLWGRKELLEKMEPFIVGGGAIENVKIDEVKWASIPWKFEAGTPIIAGGIALGEAAEYLKNIGMENVFEHEKELTNYCIERMKEIEEVEIYGSSLKRVGVIPFNVKGADPHDIAGMLDSEGICVRSGRHCTHPLLDFLGIESSVRISFYIYNTVEEIDRFMEALKRIISYLK</sequence>
<evidence type="ECO:0000256" key="2">
    <source>
        <dbReference type="ARBA" id="ARBA00010447"/>
    </source>
</evidence>
<dbReference type="GO" id="GO:0031071">
    <property type="term" value="F:cysteine desulfurase activity"/>
    <property type="evidence" value="ECO:0007669"/>
    <property type="project" value="UniProtKB-UniRule"/>
</dbReference>
<evidence type="ECO:0000256" key="1">
    <source>
        <dbReference type="ARBA" id="ARBA00001933"/>
    </source>
</evidence>
<dbReference type="InterPro" id="IPR000192">
    <property type="entry name" value="Aminotrans_V_dom"/>
</dbReference>
<dbReference type="InterPro" id="IPR010970">
    <property type="entry name" value="Cys_dSase_SufS"/>
</dbReference>
<evidence type="ECO:0000256" key="6">
    <source>
        <dbReference type="ARBA" id="ARBA00050776"/>
    </source>
</evidence>
<dbReference type="GO" id="GO:0006534">
    <property type="term" value="P:cysteine metabolic process"/>
    <property type="evidence" value="ECO:0007669"/>
    <property type="project" value="UniProtKB-UniRule"/>
</dbReference>
<dbReference type="InterPro" id="IPR015424">
    <property type="entry name" value="PyrdxlP-dep_Trfase"/>
</dbReference>
<gene>
    <name evidence="10" type="ORF">ENU72_03850</name>
</gene>
<evidence type="ECO:0000256" key="8">
    <source>
        <dbReference type="RuleBase" id="RU004506"/>
    </source>
</evidence>
<keyword evidence="4 8" id="KW-0808">Transferase</keyword>
<organism evidence="10">
    <name type="scientific">candidate division WOR-3 bacterium</name>
    <dbReference type="NCBI Taxonomy" id="2052148"/>
    <lineage>
        <taxon>Bacteria</taxon>
        <taxon>Bacteria division WOR-3</taxon>
    </lineage>
</organism>
<comment type="cofactor">
    <cofactor evidence="1 7">
        <name>pyridoxal 5'-phosphate</name>
        <dbReference type="ChEBI" id="CHEBI:597326"/>
    </cofactor>
</comment>
<dbReference type="InterPro" id="IPR020578">
    <property type="entry name" value="Aminotrans_V_PyrdxlP_BS"/>
</dbReference>
<dbReference type="Pfam" id="PF00266">
    <property type="entry name" value="Aminotran_5"/>
    <property type="match status" value="1"/>
</dbReference>
<comment type="caution">
    <text evidence="10">The sequence shown here is derived from an EMBL/GenBank/DDBJ whole genome shotgun (WGS) entry which is preliminary data.</text>
</comment>
<dbReference type="PANTHER" id="PTHR43586:SF8">
    <property type="entry name" value="CYSTEINE DESULFURASE 1, CHLOROPLASTIC"/>
    <property type="match status" value="1"/>
</dbReference>
<name>A0A7V3ZTK4_UNCW3</name>
<dbReference type="InterPro" id="IPR015422">
    <property type="entry name" value="PyrdxlP-dep_Trfase_small"/>
</dbReference>
<evidence type="ECO:0000259" key="9">
    <source>
        <dbReference type="Pfam" id="PF00266"/>
    </source>
</evidence>
<dbReference type="InterPro" id="IPR015421">
    <property type="entry name" value="PyrdxlP-dep_Trfase_major"/>
</dbReference>
<evidence type="ECO:0000256" key="3">
    <source>
        <dbReference type="ARBA" id="ARBA00012239"/>
    </source>
</evidence>
<accession>A0A7V3ZTK4</accession>